<feature type="domain" description="EamA" evidence="2">
    <location>
        <begin position="3"/>
        <end position="132"/>
    </location>
</feature>
<evidence type="ECO:0000313" key="3">
    <source>
        <dbReference type="EMBL" id="HGW91680.1"/>
    </source>
</evidence>
<protein>
    <submittedName>
        <fullName evidence="3">DMT family transporter</fullName>
    </submittedName>
</protein>
<feature type="transmembrane region" description="Helical" evidence="1">
    <location>
        <begin position="231"/>
        <end position="253"/>
    </location>
</feature>
<keyword evidence="1" id="KW-0812">Transmembrane</keyword>
<dbReference type="PANTHER" id="PTHR22911:SF137">
    <property type="entry name" value="SOLUTE CARRIER FAMILY 35 MEMBER G2-RELATED"/>
    <property type="match status" value="1"/>
</dbReference>
<name>A0A7C4YCI9_UNCW3</name>
<reference evidence="3" key="1">
    <citation type="journal article" date="2020" name="mSystems">
        <title>Genome- and Community-Level Interaction Insights into Carbon Utilization and Element Cycling Functions of Hydrothermarchaeota in Hydrothermal Sediment.</title>
        <authorList>
            <person name="Zhou Z."/>
            <person name="Liu Y."/>
            <person name="Xu W."/>
            <person name="Pan J."/>
            <person name="Luo Z.H."/>
            <person name="Li M."/>
        </authorList>
    </citation>
    <scope>NUCLEOTIDE SEQUENCE [LARGE SCALE GENOMIC DNA]</scope>
    <source>
        <strain evidence="3">SpSt-780</strain>
    </source>
</reference>
<keyword evidence="1" id="KW-1133">Transmembrane helix</keyword>
<dbReference type="SUPFAM" id="SSF103481">
    <property type="entry name" value="Multidrug resistance efflux transporter EmrE"/>
    <property type="match status" value="2"/>
</dbReference>
<accession>A0A7C4YCI9</accession>
<keyword evidence="1" id="KW-0472">Membrane</keyword>
<proteinExistence type="predicted"/>
<dbReference type="InterPro" id="IPR000620">
    <property type="entry name" value="EamA_dom"/>
</dbReference>
<dbReference type="AlphaFoldDB" id="A0A7C4YCI9"/>
<sequence>MNWFISGIITALTWGIAGIFSRGSLKSIPHNLSLIIFGISILFFYSIAWFIFGTPFPKGNYIIPFISEFAATLGYIFFYIALSKKGASSIVPITSSYIVISILIGKFILKNDITEKQTIAVILIVLGIIILSFKEFRFEKGNYVIFAVIATILWGIWGGLSDISVRIVKPVNLNLFFSLIGIFVWGIYFIFTRKSMHFNFPKNVLFLSVLSAFFSALGSILFYFSVLKSNVTLAIPVANMYPLFTIIIGILFLKEKVHKRQIIAFPLILTGLLLIG</sequence>
<feature type="transmembrane region" description="Helical" evidence="1">
    <location>
        <begin position="6"/>
        <end position="25"/>
    </location>
</feature>
<feature type="transmembrane region" description="Helical" evidence="1">
    <location>
        <begin position="172"/>
        <end position="191"/>
    </location>
</feature>
<feature type="transmembrane region" description="Helical" evidence="1">
    <location>
        <begin position="203"/>
        <end position="225"/>
    </location>
</feature>
<dbReference type="InterPro" id="IPR037185">
    <property type="entry name" value="EmrE-like"/>
</dbReference>
<feature type="transmembrane region" description="Helical" evidence="1">
    <location>
        <begin position="61"/>
        <end position="82"/>
    </location>
</feature>
<feature type="transmembrane region" description="Helical" evidence="1">
    <location>
        <begin position="119"/>
        <end position="136"/>
    </location>
</feature>
<organism evidence="3">
    <name type="scientific">candidate division WOR-3 bacterium</name>
    <dbReference type="NCBI Taxonomy" id="2052148"/>
    <lineage>
        <taxon>Bacteria</taxon>
        <taxon>Bacteria division WOR-3</taxon>
    </lineage>
</organism>
<feature type="transmembrane region" description="Helical" evidence="1">
    <location>
        <begin position="143"/>
        <end position="160"/>
    </location>
</feature>
<dbReference type="GO" id="GO:0016020">
    <property type="term" value="C:membrane"/>
    <property type="evidence" value="ECO:0007669"/>
    <property type="project" value="InterPro"/>
</dbReference>
<gene>
    <name evidence="3" type="ORF">ENV67_03965</name>
</gene>
<dbReference type="PANTHER" id="PTHR22911">
    <property type="entry name" value="ACYL-MALONYL CONDENSING ENZYME-RELATED"/>
    <property type="match status" value="1"/>
</dbReference>
<feature type="transmembrane region" description="Helical" evidence="1">
    <location>
        <begin position="32"/>
        <end position="55"/>
    </location>
</feature>
<dbReference type="EMBL" id="DTHG01000047">
    <property type="protein sequence ID" value="HGW91680.1"/>
    <property type="molecule type" value="Genomic_DNA"/>
</dbReference>
<evidence type="ECO:0000259" key="2">
    <source>
        <dbReference type="Pfam" id="PF00892"/>
    </source>
</evidence>
<dbReference type="Pfam" id="PF00892">
    <property type="entry name" value="EamA"/>
    <property type="match status" value="2"/>
</dbReference>
<dbReference type="Gene3D" id="1.10.3730.20">
    <property type="match status" value="2"/>
</dbReference>
<feature type="domain" description="EamA" evidence="2">
    <location>
        <begin position="144"/>
        <end position="275"/>
    </location>
</feature>
<comment type="caution">
    <text evidence="3">The sequence shown here is derived from an EMBL/GenBank/DDBJ whole genome shotgun (WGS) entry which is preliminary data.</text>
</comment>
<feature type="transmembrane region" description="Helical" evidence="1">
    <location>
        <begin position="89"/>
        <end position="107"/>
    </location>
</feature>
<evidence type="ECO:0000256" key="1">
    <source>
        <dbReference type="SAM" id="Phobius"/>
    </source>
</evidence>